<organism evidence="10 11">
    <name type="scientific">Hymenobacter metallilatus</name>
    <dbReference type="NCBI Taxonomy" id="2493666"/>
    <lineage>
        <taxon>Bacteria</taxon>
        <taxon>Pseudomonadati</taxon>
        <taxon>Bacteroidota</taxon>
        <taxon>Cytophagia</taxon>
        <taxon>Cytophagales</taxon>
        <taxon>Hymenobacteraceae</taxon>
        <taxon>Hymenobacter</taxon>
    </lineage>
</organism>
<keyword evidence="3" id="KW-0328">Glycosyltransferase</keyword>
<feature type="transmembrane region" description="Helical" evidence="8">
    <location>
        <begin position="195"/>
        <end position="220"/>
    </location>
</feature>
<evidence type="ECO:0000256" key="4">
    <source>
        <dbReference type="ARBA" id="ARBA00022679"/>
    </source>
</evidence>
<protein>
    <submittedName>
        <fullName evidence="10">Phospholipid carrier-dependent glycosyltransferase</fullName>
    </submittedName>
</protein>
<feature type="transmembrane region" description="Helical" evidence="8">
    <location>
        <begin position="16"/>
        <end position="33"/>
    </location>
</feature>
<comment type="caution">
    <text evidence="10">The sequence shown here is derived from an EMBL/GenBank/DDBJ whole genome shotgun (WGS) entry which is preliminary data.</text>
</comment>
<reference evidence="10 11" key="1">
    <citation type="submission" date="2018-12" db="EMBL/GenBank/DDBJ databases">
        <authorList>
            <person name="Feng G."/>
            <person name="Zhu H."/>
        </authorList>
    </citation>
    <scope>NUCLEOTIDE SEQUENCE [LARGE SCALE GENOMIC DNA]</scope>
    <source>
        <strain evidence="10 11">9PBR-2</strain>
    </source>
</reference>
<name>A0A428JU72_9BACT</name>
<feature type="transmembrane region" description="Helical" evidence="8">
    <location>
        <begin position="240"/>
        <end position="260"/>
    </location>
</feature>
<proteinExistence type="predicted"/>
<evidence type="ECO:0000256" key="2">
    <source>
        <dbReference type="ARBA" id="ARBA00022475"/>
    </source>
</evidence>
<keyword evidence="2" id="KW-1003">Cell membrane</keyword>
<dbReference type="GO" id="GO:0005886">
    <property type="term" value="C:plasma membrane"/>
    <property type="evidence" value="ECO:0007669"/>
    <property type="project" value="UniProtKB-SubCell"/>
</dbReference>
<evidence type="ECO:0000313" key="11">
    <source>
        <dbReference type="Proteomes" id="UP000280066"/>
    </source>
</evidence>
<dbReference type="Pfam" id="PF13231">
    <property type="entry name" value="PMT_2"/>
    <property type="match status" value="1"/>
</dbReference>
<feature type="transmembrane region" description="Helical" evidence="8">
    <location>
        <begin position="109"/>
        <end position="128"/>
    </location>
</feature>
<feature type="transmembrane region" description="Helical" evidence="8">
    <location>
        <begin position="338"/>
        <end position="362"/>
    </location>
</feature>
<evidence type="ECO:0000256" key="1">
    <source>
        <dbReference type="ARBA" id="ARBA00004651"/>
    </source>
</evidence>
<dbReference type="PANTHER" id="PTHR33908:SF11">
    <property type="entry name" value="MEMBRANE PROTEIN"/>
    <property type="match status" value="1"/>
</dbReference>
<evidence type="ECO:0000256" key="6">
    <source>
        <dbReference type="ARBA" id="ARBA00022989"/>
    </source>
</evidence>
<evidence type="ECO:0000256" key="3">
    <source>
        <dbReference type="ARBA" id="ARBA00022676"/>
    </source>
</evidence>
<feature type="transmembrane region" description="Helical" evidence="8">
    <location>
        <begin position="368"/>
        <end position="387"/>
    </location>
</feature>
<keyword evidence="11" id="KW-1185">Reference proteome</keyword>
<dbReference type="GO" id="GO:0016763">
    <property type="term" value="F:pentosyltransferase activity"/>
    <property type="evidence" value="ECO:0007669"/>
    <property type="project" value="TreeGrafter"/>
</dbReference>
<evidence type="ECO:0000259" key="9">
    <source>
        <dbReference type="Pfam" id="PF13231"/>
    </source>
</evidence>
<feature type="transmembrane region" description="Helical" evidence="8">
    <location>
        <begin position="165"/>
        <end position="183"/>
    </location>
</feature>
<dbReference type="PANTHER" id="PTHR33908">
    <property type="entry name" value="MANNOSYLTRANSFERASE YKCB-RELATED"/>
    <property type="match status" value="1"/>
</dbReference>
<dbReference type="Proteomes" id="UP000280066">
    <property type="component" value="Unassembled WGS sequence"/>
</dbReference>
<feature type="transmembrane region" description="Helical" evidence="8">
    <location>
        <begin position="308"/>
        <end position="326"/>
    </location>
</feature>
<dbReference type="RefSeq" id="WP_125426334.1">
    <property type="nucleotide sequence ID" value="NZ_RWIS01000001.1"/>
</dbReference>
<feature type="transmembrane region" description="Helical" evidence="8">
    <location>
        <begin position="399"/>
        <end position="420"/>
    </location>
</feature>
<gene>
    <name evidence="10" type="ORF">EI290_02365</name>
</gene>
<dbReference type="OrthoDB" id="2034231at2"/>
<evidence type="ECO:0000313" key="10">
    <source>
        <dbReference type="EMBL" id="RSK37512.1"/>
    </source>
</evidence>
<evidence type="ECO:0000256" key="8">
    <source>
        <dbReference type="SAM" id="Phobius"/>
    </source>
</evidence>
<comment type="subcellular location">
    <subcellularLocation>
        <location evidence="1">Cell membrane</location>
        <topology evidence="1">Multi-pass membrane protein</topology>
    </subcellularLocation>
</comment>
<keyword evidence="5 8" id="KW-0812">Transmembrane</keyword>
<dbReference type="InterPro" id="IPR050297">
    <property type="entry name" value="LipidA_mod_glycosyltrf_83"/>
</dbReference>
<dbReference type="EMBL" id="RWIS01000001">
    <property type="protein sequence ID" value="RSK37512.1"/>
    <property type="molecule type" value="Genomic_DNA"/>
</dbReference>
<sequence length="541" mass="60705">MPAAAIAPAIRRAPRWVVWAFFGGLLVLGRVLVTDYGVSWDEPVDHRNGLVSLRYVAGLVAPEWAARQPLLREVPLLQGYPDNDHGVLFELPLALYDVLRSGTEPREYYMARHFCTFLVCLGGVWALYRLARRRFRNEYAALLTAGLLVLSPRLFAESFYNAKDLVFLAAFTLSMLTLARLLARPTAARALLHGLATGLAIDIRILGSMLVPLTLGLLLLEGWAPTAPGSRWGGVLRAGLLYLAGTVAVGIAGWPYLWEAPIHHFLAAFRSMGHFRWDEPVLYWGATVSARNLPWHYIPVWLLLTTPVAYSGAALAGLLAVGARLLRQPLHLLRTYEGRLDILFGVWLLGPIVLVIGLHSVVYDGWRHLYFVYPALLLLAVGAGLELGQRRHASQRWRAMFWVVAVVAGLEALLTAGRMVRMHPNQQVYFSFLPAGQVAQLFERDYWGLAYRQGLEYLVRRQPTGIINVDVSHVPPFENNRALLPAPDRARLRFNPEAPNRYFLMGYRRFAGQLWPEMGEEVYVVKADGLPILSVCRVRPR</sequence>
<keyword evidence="6 8" id="KW-1133">Transmembrane helix</keyword>
<keyword evidence="4 10" id="KW-0808">Transferase</keyword>
<feature type="domain" description="Glycosyltransferase RgtA/B/C/D-like" evidence="9">
    <location>
        <begin position="114"/>
        <end position="223"/>
    </location>
</feature>
<dbReference type="AlphaFoldDB" id="A0A428JU72"/>
<dbReference type="InterPro" id="IPR038731">
    <property type="entry name" value="RgtA/B/C-like"/>
</dbReference>
<keyword evidence="7 8" id="KW-0472">Membrane</keyword>
<evidence type="ECO:0000256" key="7">
    <source>
        <dbReference type="ARBA" id="ARBA00023136"/>
    </source>
</evidence>
<evidence type="ECO:0000256" key="5">
    <source>
        <dbReference type="ARBA" id="ARBA00022692"/>
    </source>
</evidence>
<accession>A0A428JU72</accession>
<dbReference type="GO" id="GO:0009103">
    <property type="term" value="P:lipopolysaccharide biosynthetic process"/>
    <property type="evidence" value="ECO:0007669"/>
    <property type="project" value="UniProtKB-ARBA"/>
</dbReference>